<evidence type="ECO:0000256" key="3">
    <source>
        <dbReference type="ARBA" id="ARBA00022722"/>
    </source>
</evidence>
<dbReference type="PANTHER" id="PTHR33653">
    <property type="entry name" value="RIBONUCLEASE VAPC2"/>
    <property type="match status" value="1"/>
</dbReference>
<dbReference type="InterPro" id="IPR029060">
    <property type="entry name" value="PIN-like_dom_sf"/>
</dbReference>
<keyword evidence="5" id="KW-0378">Hydrolase</keyword>
<keyword evidence="6" id="KW-0460">Magnesium</keyword>
<keyword evidence="4" id="KW-0479">Metal-binding</keyword>
<dbReference type="SUPFAM" id="SSF88723">
    <property type="entry name" value="PIN domain-like"/>
    <property type="match status" value="1"/>
</dbReference>
<dbReference type="Gene3D" id="3.40.50.1010">
    <property type="entry name" value="5'-nuclease"/>
    <property type="match status" value="1"/>
</dbReference>
<organism evidence="9">
    <name type="scientific">freshwater metagenome</name>
    <dbReference type="NCBI Taxonomy" id="449393"/>
    <lineage>
        <taxon>unclassified sequences</taxon>
        <taxon>metagenomes</taxon>
        <taxon>ecological metagenomes</taxon>
    </lineage>
</organism>
<dbReference type="InterPro" id="IPR002716">
    <property type="entry name" value="PIN_dom"/>
</dbReference>
<comment type="cofactor">
    <cofactor evidence="1">
        <name>Mg(2+)</name>
        <dbReference type="ChEBI" id="CHEBI:18420"/>
    </cofactor>
</comment>
<evidence type="ECO:0000256" key="4">
    <source>
        <dbReference type="ARBA" id="ARBA00022723"/>
    </source>
</evidence>
<name>A0A6J7JPP4_9ZZZZ</name>
<dbReference type="HAMAP" id="MF_00265">
    <property type="entry name" value="VapC_Nob1"/>
    <property type="match status" value="1"/>
</dbReference>
<keyword evidence="2" id="KW-1277">Toxin-antitoxin system</keyword>
<evidence type="ECO:0000256" key="1">
    <source>
        <dbReference type="ARBA" id="ARBA00001946"/>
    </source>
</evidence>
<evidence type="ECO:0000313" key="9">
    <source>
        <dbReference type="EMBL" id="CAB4944609.1"/>
    </source>
</evidence>
<protein>
    <submittedName>
        <fullName evidence="9">Unannotated protein</fullName>
    </submittedName>
</protein>
<dbReference type="EMBL" id="CAFBNO010000001">
    <property type="protein sequence ID" value="CAB4944609.1"/>
    <property type="molecule type" value="Genomic_DNA"/>
</dbReference>
<dbReference type="GO" id="GO:0016787">
    <property type="term" value="F:hydrolase activity"/>
    <property type="evidence" value="ECO:0007669"/>
    <property type="project" value="UniProtKB-KW"/>
</dbReference>
<dbReference type="Pfam" id="PF01850">
    <property type="entry name" value="PIN"/>
    <property type="match status" value="1"/>
</dbReference>
<dbReference type="PANTHER" id="PTHR33653:SF1">
    <property type="entry name" value="RIBONUCLEASE VAPC2"/>
    <property type="match status" value="1"/>
</dbReference>
<evidence type="ECO:0000256" key="6">
    <source>
        <dbReference type="ARBA" id="ARBA00022842"/>
    </source>
</evidence>
<feature type="domain" description="PIN" evidence="8">
    <location>
        <begin position="3"/>
        <end position="118"/>
    </location>
</feature>
<evidence type="ECO:0000256" key="5">
    <source>
        <dbReference type="ARBA" id="ARBA00022801"/>
    </source>
</evidence>
<dbReference type="InterPro" id="IPR050556">
    <property type="entry name" value="Type_II_TA_system_RNase"/>
</dbReference>
<dbReference type="GO" id="GO:0004540">
    <property type="term" value="F:RNA nuclease activity"/>
    <property type="evidence" value="ECO:0007669"/>
    <property type="project" value="InterPro"/>
</dbReference>
<dbReference type="GO" id="GO:0046872">
    <property type="term" value="F:metal ion binding"/>
    <property type="evidence" value="ECO:0007669"/>
    <property type="project" value="UniProtKB-KW"/>
</dbReference>
<dbReference type="CDD" id="cd09881">
    <property type="entry name" value="PIN_VapC4-5_FitB-like"/>
    <property type="match status" value="1"/>
</dbReference>
<keyword evidence="3" id="KW-0540">Nuclease</keyword>
<comment type="similarity">
    <text evidence="7">Belongs to the PINc/VapC protein family.</text>
</comment>
<proteinExistence type="inferred from homology"/>
<dbReference type="InterPro" id="IPR022907">
    <property type="entry name" value="VapC_family"/>
</dbReference>
<evidence type="ECO:0000256" key="7">
    <source>
        <dbReference type="ARBA" id="ARBA00038093"/>
    </source>
</evidence>
<reference evidence="9" key="1">
    <citation type="submission" date="2020-05" db="EMBL/GenBank/DDBJ databases">
        <authorList>
            <person name="Chiriac C."/>
            <person name="Salcher M."/>
            <person name="Ghai R."/>
            <person name="Kavagutti S V."/>
        </authorList>
    </citation>
    <scope>NUCLEOTIDE SEQUENCE</scope>
</reference>
<evidence type="ECO:0000259" key="8">
    <source>
        <dbReference type="Pfam" id="PF01850"/>
    </source>
</evidence>
<sequence>MFMLDTNVLIALQKGDQEVARKLSTLNQESVGISSIVELEFRAGLIRETADSRSYQIGHAILDSVRVYPFDSSAATSGARLKLLSKNSNKMDTLIAAHAIAMGRVLVTNNTKDFENIPGLKLDNWAE</sequence>
<gene>
    <name evidence="9" type="ORF">UFOPK3837_00029</name>
</gene>
<accession>A0A6J7JPP4</accession>
<evidence type="ECO:0000256" key="2">
    <source>
        <dbReference type="ARBA" id="ARBA00022649"/>
    </source>
</evidence>
<dbReference type="AlphaFoldDB" id="A0A6J7JPP4"/>